<dbReference type="CDD" id="cd04662">
    <property type="entry name" value="NUDIX_Hydrolase"/>
    <property type="match status" value="1"/>
</dbReference>
<dbReference type="PANTHER" id="PTHR21340:SF7">
    <property type="entry name" value="NUDIX HYDROLASE DOMAIN-CONTAINING PROTEIN"/>
    <property type="match status" value="1"/>
</dbReference>
<dbReference type="PANTHER" id="PTHR21340">
    <property type="entry name" value="DIADENOSINE 5,5-P1,P4-TETRAPHOSPHATE PYROPHOSPHOHYDROLASE MUTT"/>
    <property type="match status" value="1"/>
</dbReference>
<dbReference type="InterPro" id="IPR051325">
    <property type="entry name" value="Nudix_hydrolase_domain"/>
</dbReference>
<accession>A0ABY5MUC1</accession>
<evidence type="ECO:0000313" key="5">
    <source>
        <dbReference type="Proteomes" id="UP000831921"/>
    </source>
</evidence>
<sequence length="172" mass="18423">MPSDTATPRRRSAGILLYRQSAGGAQEVLLGHPGGPYWARKDAGAWMVPKGAIEAGECALDAALREFAEEVGPVPAGTPVPLRTVRQNGGKLVEVFALEGEFDPAALQSNAFELEWPPKSGRMRSYPELDRVAWMGMAEARTRILASQEPLLDALEELLAGAAGEQEQQQAG</sequence>
<dbReference type="RefSeq" id="WP_249503493.1">
    <property type="nucleotide sequence ID" value="NZ_CP097253.1"/>
</dbReference>
<reference evidence="4 5" key="1">
    <citation type="submission" date="2022-05" db="EMBL/GenBank/DDBJ databases">
        <title>S8-45 Sphingomonas ultraviolaceadurans.</title>
        <authorList>
            <person name="Liu Y."/>
        </authorList>
    </citation>
    <scope>NUCLEOTIDE SEQUENCE [LARGE SCALE GENOMIC DNA]</scope>
    <source>
        <strain evidence="4 5">S8-45</strain>
    </source>
</reference>
<dbReference type="PROSITE" id="PS51462">
    <property type="entry name" value="NUDIX"/>
    <property type="match status" value="1"/>
</dbReference>
<dbReference type="Gene3D" id="3.90.79.10">
    <property type="entry name" value="Nucleoside Triphosphate Pyrophosphohydrolase"/>
    <property type="match status" value="1"/>
</dbReference>
<name>A0ABY5MUC1_9SPHN</name>
<dbReference type="Proteomes" id="UP000831921">
    <property type="component" value="Chromosome"/>
</dbReference>
<feature type="domain" description="Nudix hydrolase" evidence="3">
    <location>
        <begin position="8"/>
        <end position="159"/>
    </location>
</feature>
<dbReference type="EMBL" id="CP097253">
    <property type="protein sequence ID" value="UUR07702.1"/>
    <property type="molecule type" value="Genomic_DNA"/>
</dbReference>
<dbReference type="PROSITE" id="PS00893">
    <property type="entry name" value="NUDIX_BOX"/>
    <property type="match status" value="1"/>
</dbReference>
<protein>
    <submittedName>
        <fullName evidence="4">NUDIX domain-containing protein</fullName>
    </submittedName>
</protein>
<keyword evidence="5" id="KW-1185">Reference proteome</keyword>
<evidence type="ECO:0000256" key="2">
    <source>
        <dbReference type="ARBA" id="ARBA00022801"/>
    </source>
</evidence>
<organism evidence="4 5">
    <name type="scientific">Sphingomonas glaciei</name>
    <dbReference type="NCBI Taxonomy" id="2938948"/>
    <lineage>
        <taxon>Bacteria</taxon>
        <taxon>Pseudomonadati</taxon>
        <taxon>Pseudomonadota</taxon>
        <taxon>Alphaproteobacteria</taxon>
        <taxon>Sphingomonadales</taxon>
        <taxon>Sphingomonadaceae</taxon>
        <taxon>Sphingomonas</taxon>
    </lineage>
</organism>
<evidence type="ECO:0000313" key="4">
    <source>
        <dbReference type="EMBL" id="UUR07702.1"/>
    </source>
</evidence>
<dbReference type="Pfam" id="PF00293">
    <property type="entry name" value="NUDIX"/>
    <property type="match status" value="1"/>
</dbReference>
<dbReference type="SUPFAM" id="SSF55811">
    <property type="entry name" value="Nudix"/>
    <property type="match status" value="1"/>
</dbReference>
<evidence type="ECO:0000259" key="3">
    <source>
        <dbReference type="PROSITE" id="PS51462"/>
    </source>
</evidence>
<dbReference type="InterPro" id="IPR015797">
    <property type="entry name" value="NUDIX_hydrolase-like_dom_sf"/>
</dbReference>
<comment type="cofactor">
    <cofactor evidence="1">
        <name>Mg(2+)</name>
        <dbReference type="ChEBI" id="CHEBI:18420"/>
    </cofactor>
</comment>
<proteinExistence type="predicted"/>
<dbReference type="InterPro" id="IPR020084">
    <property type="entry name" value="NUDIX_hydrolase_CS"/>
</dbReference>
<dbReference type="InterPro" id="IPR000086">
    <property type="entry name" value="NUDIX_hydrolase_dom"/>
</dbReference>
<evidence type="ECO:0000256" key="1">
    <source>
        <dbReference type="ARBA" id="ARBA00001946"/>
    </source>
</evidence>
<gene>
    <name evidence="4" type="ORF">M1K48_12320</name>
</gene>
<keyword evidence="2" id="KW-0378">Hydrolase</keyword>